<protein>
    <submittedName>
        <fullName evidence="7">Chemosensory receptor A</fullName>
    </submittedName>
</protein>
<feature type="domain" description="G-protein coupled receptors family 1 profile" evidence="6">
    <location>
        <begin position="57"/>
        <end position="174"/>
    </location>
</feature>
<proteinExistence type="predicted"/>
<evidence type="ECO:0000313" key="7">
    <source>
        <dbReference type="EMBL" id="GFS24157.1"/>
    </source>
</evidence>
<dbReference type="GO" id="GO:0016020">
    <property type="term" value="C:membrane"/>
    <property type="evidence" value="ECO:0007669"/>
    <property type="project" value="UniProtKB-SubCell"/>
</dbReference>
<evidence type="ECO:0000256" key="5">
    <source>
        <dbReference type="SAM" id="Phobius"/>
    </source>
</evidence>
<dbReference type="EMBL" id="BMAT01007015">
    <property type="protein sequence ID" value="GFS24157.1"/>
    <property type="molecule type" value="Genomic_DNA"/>
</dbReference>
<name>A0AAV4JRM7_9GAST</name>
<sequence>MTTPGMFEEHLLTVLPNTTKHGQAGVVPLVSYRVYTYFALVNDLVLICSISTFGIFTNAANIVVFLKMGFVESTNISFFALAILDLLICVYTTIAKLMYSPWLIRLHHNPNTVELGHAVSMIVLFCGGAGAWVTAIISLERCFCIMFPLKVGYVKLQVQPLCSLFTQLFQVFPK</sequence>
<gene>
    <name evidence="7" type="ORF">ElyMa_003408500</name>
</gene>
<dbReference type="PROSITE" id="PS50262">
    <property type="entry name" value="G_PROTEIN_RECEP_F1_2"/>
    <property type="match status" value="1"/>
</dbReference>
<accession>A0AAV4JRM7</accession>
<dbReference type="AlphaFoldDB" id="A0AAV4JRM7"/>
<feature type="transmembrane region" description="Helical" evidence="5">
    <location>
        <begin position="78"/>
        <end position="99"/>
    </location>
</feature>
<feature type="transmembrane region" description="Helical" evidence="5">
    <location>
        <begin position="119"/>
        <end position="139"/>
    </location>
</feature>
<dbReference type="CDD" id="cd00637">
    <property type="entry name" value="7tm_classA_rhodopsin-like"/>
    <property type="match status" value="1"/>
</dbReference>
<keyword evidence="4 5" id="KW-0472">Membrane</keyword>
<reference evidence="7 8" key="1">
    <citation type="journal article" date="2021" name="Elife">
        <title>Chloroplast acquisition without the gene transfer in kleptoplastic sea slugs, Plakobranchus ocellatus.</title>
        <authorList>
            <person name="Maeda T."/>
            <person name="Takahashi S."/>
            <person name="Yoshida T."/>
            <person name="Shimamura S."/>
            <person name="Takaki Y."/>
            <person name="Nagai Y."/>
            <person name="Toyoda A."/>
            <person name="Suzuki Y."/>
            <person name="Arimoto A."/>
            <person name="Ishii H."/>
            <person name="Satoh N."/>
            <person name="Nishiyama T."/>
            <person name="Hasebe M."/>
            <person name="Maruyama T."/>
            <person name="Minagawa J."/>
            <person name="Obokata J."/>
            <person name="Shigenobu S."/>
        </authorList>
    </citation>
    <scope>NUCLEOTIDE SEQUENCE [LARGE SCALE GENOMIC DNA]</scope>
</reference>
<keyword evidence="8" id="KW-1185">Reference proteome</keyword>
<keyword evidence="3 5" id="KW-1133">Transmembrane helix</keyword>
<keyword evidence="2 5" id="KW-0812">Transmembrane</keyword>
<evidence type="ECO:0000259" key="6">
    <source>
        <dbReference type="PROSITE" id="PS50262"/>
    </source>
</evidence>
<evidence type="ECO:0000256" key="1">
    <source>
        <dbReference type="ARBA" id="ARBA00004370"/>
    </source>
</evidence>
<dbReference type="Proteomes" id="UP000762676">
    <property type="component" value="Unassembled WGS sequence"/>
</dbReference>
<dbReference type="SUPFAM" id="SSF81321">
    <property type="entry name" value="Family A G protein-coupled receptor-like"/>
    <property type="match status" value="1"/>
</dbReference>
<evidence type="ECO:0000256" key="2">
    <source>
        <dbReference type="ARBA" id="ARBA00022692"/>
    </source>
</evidence>
<evidence type="ECO:0000256" key="4">
    <source>
        <dbReference type="ARBA" id="ARBA00023136"/>
    </source>
</evidence>
<evidence type="ECO:0000256" key="3">
    <source>
        <dbReference type="ARBA" id="ARBA00022989"/>
    </source>
</evidence>
<organism evidence="7 8">
    <name type="scientific">Elysia marginata</name>
    <dbReference type="NCBI Taxonomy" id="1093978"/>
    <lineage>
        <taxon>Eukaryota</taxon>
        <taxon>Metazoa</taxon>
        <taxon>Spiralia</taxon>
        <taxon>Lophotrochozoa</taxon>
        <taxon>Mollusca</taxon>
        <taxon>Gastropoda</taxon>
        <taxon>Heterobranchia</taxon>
        <taxon>Euthyneura</taxon>
        <taxon>Panpulmonata</taxon>
        <taxon>Sacoglossa</taxon>
        <taxon>Placobranchoidea</taxon>
        <taxon>Plakobranchidae</taxon>
        <taxon>Elysia</taxon>
    </lineage>
</organism>
<keyword evidence="7" id="KW-0675">Receptor</keyword>
<evidence type="ECO:0000313" key="8">
    <source>
        <dbReference type="Proteomes" id="UP000762676"/>
    </source>
</evidence>
<feature type="transmembrane region" description="Helical" evidence="5">
    <location>
        <begin position="44"/>
        <end position="66"/>
    </location>
</feature>
<comment type="subcellular location">
    <subcellularLocation>
        <location evidence="1">Membrane</location>
    </subcellularLocation>
</comment>
<comment type="caution">
    <text evidence="7">The sequence shown here is derived from an EMBL/GenBank/DDBJ whole genome shotgun (WGS) entry which is preliminary data.</text>
</comment>
<dbReference type="Gene3D" id="1.20.1070.10">
    <property type="entry name" value="Rhodopsin 7-helix transmembrane proteins"/>
    <property type="match status" value="1"/>
</dbReference>
<dbReference type="InterPro" id="IPR017452">
    <property type="entry name" value="GPCR_Rhodpsn_7TM"/>
</dbReference>